<proteinExistence type="inferred from homology"/>
<evidence type="ECO:0000313" key="10">
    <source>
        <dbReference type="Proteomes" id="UP000323521"/>
    </source>
</evidence>
<evidence type="ECO:0000256" key="6">
    <source>
        <dbReference type="ARBA" id="ARBA00023015"/>
    </source>
</evidence>
<keyword evidence="8" id="KW-0804">Transcription</keyword>
<comment type="similarity">
    <text evidence="2">Belongs to the HutP family.</text>
</comment>
<evidence type="ECO:0000313" key="9">
    <source>
        <dbReference type="EMBL" id="ATW27485.1"/>
    </source>
</evidence>
<dbReference type="KEGG" id="fwa:DCMF_24465"/>
<dbReference type="Pfam" id="PF09021">
    <property type="entry name" value="HutP"/>
    <property type="match status" value="1"/>
</dbReference>
<dbReference type="AlphaFoldDB" id="A0A3G1KZ49"/>
<dbReference type="InterPro" id="IPR036482">
    <property type="entry name" value="Regulatory_HutP_sf"/>
</dbReference>
<organism evidence="9 10">
    <name type="scientific">Formimonas warabiya</name>
    <dbReference type="NCBI Taxonomy" id="1761012"/>
    <lineage>
        <taxon>Bacteria</taxon>
        <taxon>Bacillati</taxon>
        <taxon>Bacillota</taxon>
        <taxon>Clostridia</taxon>
        <taxon>Eubacteriales</taxon>
        <taxon>Peptococcaceae</taxon>
        <taxon>Candidatus Formimonas</taxon>
    </lineage>
</organism>
<keyword evidence="10" id="KW-1185">Reference proteome</keyword>
<dbReference type="OrthoDB" id="2388985at2"/>
<dbReference type="Proteomes" id="UP000323521">
    <property type="component" value="Chromosome"/>
</dbReference>
<name>A0A3G1KZ49_FORW1</name>
<protein>
    <recommendedName>
        <fullName evidence="4">Hut operon positive regulatory protein</fullName>
    </recommendedName>
</protein>
<dbReference type="Gene3D" id="3.40.1510.10">
    <property type="entry name" value="Hut operon regulatory protein HutP"/>
    <property type="match status" value="1"/>
</dbReference>
<dbReference type="EMBL" id="CP017634">
    <property type="protein sequence ID" value="ATW27485.1"/>
    <property type="molecule type" value="Genomic_DNA"/>
</dbReference>
<evidence type="ECO:0000256" key="5">
    <source>
        <dbReference type="ARBA" id="ARBA00022884"/>
    </source>
</evidence>
<evidence type="ECO:0000256" key="3">
    <source>
        <dbReference type="ARBA" id="ARBA00011643"/>
    </source>
</evidence>
<keyword evidence="7" id="KW-0010">Activator</keyword>
<dbReference type="GO" id="GO:0003723">
    <property type="term" value="F:RNA binding"/>
    <property type="evidence" value="ECO:0007669"/>
    <property type="project" value="UniProtKB-KW"/>
</dbReference>
<comment type="subunit">
    <text evidence="3">Homohexamer.</text>
</comment>
<reference evidence="9 10" key="1">
    <citation type="submission" date="2016-10" db="EMBL/GenBank/DDBJ databases">
        <title>Complete Genome Sequence of Peptococcaceae strain DCMF.</title>
        <authorList>
            <person name="Edwards R.J."/>
            <person name="Holland S.I."/>
            <person name="Deshpande N.P."/>
            <person name="Wong Y.K."/>
            <person name="Ertan H."/>
            <person name="Manefield M."/>
            <person name="Russell T.L."/>
            <person name="Lee M.J."/>
        </authorList>
    </citation>
    <scope>NUCLEOTIDE SEQUENCE [LARGE SCALE GENOMIC DNA]</scope>
    <source>
        <strain evidence="9 10">DCMF</strain>
    </source>
</reference>
<dbReference type="InterPro" id="IPR015111">
    <property type="entry name" value="Regulatory_HutP"/>
</dbReference>
<comment type="function">
    <text evidence="1">Antiterminator that binds to cis-acting regulatory sequences on the mRNA in the presence of histidine, thereby suppressing transcription termination and activating the hut operon for histidine utilization.</text>
</comment>
<evidence type="ECO:0000256" key="1">
    <source>
        <dbReference type="ARBA" id="ARBA00002945"/>
    </source>
</evidence>
<dbReference type="RefSeq" id="WP_148136849.1">
    <property type="nucleotide sequence ID" value="NZ_CP017634.1"/>
</dbReference>
<gene>
    <name evidence="9" type="ORF">DCMF_24465</name>
</gene>
<keyword evidence="6" id="KW-0805">Transcription regulation</keyword>
<evidence type="ECO:0000256" key="8">
    <source>
        <dbReference type="ARBA" id="ARBA00023163"/>
    </source>
</evidence>
<evidence type="ECO:0000256" key="2">
    <source>
        <dbReference type="ARBA" id="ARBA00009992"/>
    </source>
</evidence>
<evidence type="ECO:0000256" key="4">
    <source>
        <dbReference type="ARBA" id="ARBA00019377"/>
    </source>
</evidence>
<dbReference type="SUPFAM" id="SSF111064">
    <property type="entry name" value="Hut operon positive regulatory protein HutP"/>
    <property type="match status" value="1"/>
</dbReference>
<evidence type="ECO:0000256" key="7">
    <source>
        <dbReference type="ARBA" id="ARBA00023159"/>
    </source>
</evidence>
<keyword evidence="5" id="KW-0694">RNA-binding</keyword>
<sequence length="142" mass="15819">MKRIGRLATLLVLASEEEREKMMEKRKKEGLRICIGKVGTMHAEKIISAVMTAAKREEIWNGESFKEEHALYAAIMESLHGICRGQLIFNEALRTVGLTFSIVRGQMLEAPGDWVAVCLYGTIGPPIKGFEHEVLGLGINHI</sequence>
<accession>A0A3G1KZ49</accession>